<keyword evidence="5" id="KW-1185">Reference proteome</keyword>
<dbReference type="CDD" id="cd06464">
    <property type="entry name" value="ACD_sHsps-like"/>
    <property type="match status" value="1"/>
</dbReference>
<dbReference type="InterPro" id="IPR008978">
    <property type="entry name" value="HSP20-like_chaperone"/>
</dbReference>
<evidence type="ECO:0000259" key="3">
    <source>
        <dbReference type="PROSITE" id="PS01031"/>
    </source>
</evidence>
<sequence length="141" mass="16035">MTKEMNLLENKELLRNLLYSGDLLHTINGGISMTYVDVKRTPQEIIINVSAPSVQAEAFNVMVEQDKLLVYALLHHQIQDENASLAGTFAMPMFSQTFDIPANVDIEHIEAQHEGNQLQISMPLLPDMESHTVRRRIEIKH</sequence>
<accession>A0A1G9Q375</accession>
<feature type="domain" description="SHSP" evidence="3">
    <location>
        <begin position="26"/>
        <end position="141"/>
    </location>
</feature>
<evidence type="ECO:0000313" key="5">
    <source>
        <dbReference type="Proteomes" id="UP000198510"/>
    </source>
</evidence>
<gene>
    <name evidence="4" type="ORF">SAMN05421823_11022</name>
</gene>
<evidence type="ECO:0000256" key="1">
    <source>
        <dbReference type="PROSITE-ProRule" id="PRU00285"/>
    </source>
</evidence>
<protein>
    <submittedName>
        <fullName evidence="4">Molecular chaperone IbpA, HSP20 family</fullName>
    </submittedName>
</protein>
<evidence type="ECO:0000256" key="2">
    <source>
        <dbReference type="RuleBase" id="RU003616"/>
    </source>
</evidence>
<dbReference type="Pfam" id="PF00011">
    <property type="entry name" value="HSP20"/>
    <property type="match status" value="1"/>
</dbReference>
<proteinExistence type="inferred from homology"/>
<dbReference type="OrthoDB" id="954426at2"/>
<dbReference type="EMBL" id="FNFO01000010">
    <property type="protein sequence ID" value="SDM05373.1"/>
    <property type="molecule type" value="Genomic_DNA"/>
</dbReference>
<dbReference type="STRING" id="1075417.SAMN05421823_11022"/>
<organism evidence="4 5">
    <name type="scientific">Catalinimonas alkaloidigena</name>
    <dbReference type="NCBI Taxonomy" id="1075417"/>
    <lineage>
        <taxon>Bacteria</taxon>
        <taxon>Pseudomonadati</taxon>
        <taxon>Bacteroidota</taxon>
        <taxon>Cytophagia</taxon>
        <taxon>Cytophagales</taxon>
        <taxon>Catalimonadaceae</taxon>
        <taxon>Catalinimonas</taxon>
    </lineage>
</organism>
<dbReference type="SUPFAM" id="SSF49764">
    <property type="entry name" value="HSP20-like chaperones"/>
    <property type="match status" value="1"/>
</dbReference>
<name>A0A1G9Q375_9BACT</name>
<evidence type="ECO:0000313" key="4">
    <source>
        <dbReference type="EMBL" id="SDM05373.1"/>
    </source>
</evidence>
<reference evidence="4 5" key="1">
    <citation type="submission" date="2016-10" db="EMBL/GenBank/DDBJ databases">
        <authorList>
            <person name="de Groot N.N."/>
        </authorList>
    </citation>
    <scope>NUCLEOTIDE SEQUENCE [LARGE SCALE GENOMIC DNA]</scope>
    <source>
        <strain evidence="4 5">DSM 25186</strain>
    </source>
</reference>
<dbReference type="Gene3D" id="2.60.40.790">
    <property type="match status" value="1"/>
</dbReference>
<dbReference type="AlphaFoldDB" id="A0A1G9Q375"/>
<comment type="similarity">
    <text evidence="1 2">Belongs to the small heat shock protein (HSP20) family.</text>
</comment>
<dbReference type="InterPro" id="IPR002068">
    <property type="entry name" value="A-crystallin/Hsp20_dom"/>
</dbReference>
<dbReference type="PROSITE" id="PS01031">
    <property type="entry name" value="SHSP"/>
    <property type="match status" value="1"/>
</dbReference>
<dbReference type="Proteomes" id="UP000198510">
    <property type="component" value="Unassembled WGS sequence"/>
</dbReference>